<dbReference type="EMBL" id="CP023702">
    <property type="protein sequence ID" value="QEU76054.1"/>
    <property type="molecule type" value="Genomic_DNA"/>
</dbReference>
<accession>A0A5J6FL51</accession>
<feature type="region of interest" description="Disordered" evidence="1">
    <location>
        <begin position="66"/>
        <end position="85"/>
    </location>
</feature>
<protein>
    <submittedName>
        <fullName evidence="2">Uncharacterized protein</fullName>
    </submittedName>
</protein>
<name>A0A5J6FL51_9ACTN</name>
<dbReference type="Proteomes" id="UP000326178">
    <property type="component" value="Chromosome"/>
</dbReference>
<evidence type="ECO:0000313" key="2">
    <source>
        <dbReference type="EMBL" id="QEU76054.1"/>
    </source>
</evidence>
<gene>
    <name evidence="2" type="ORF">CP967_32440</name>
</gene>
<organism evidence="2 3">
    <name type="scientific">Streptomyces nitrosporeus</name>
    <dbReference type="NCBI Taxonomy" id="28894"/>
    <lineage>
        <taxon>Bacteria</taxon>
        <taxon>Bacillati</taxon>
        <taxon>Actinomycetota</taxon>
        <taxon>Actinomycetes</taxon>
        <taxon>Kitasatosporales</taxon>
        <taxon>Streptomycetaceae</taxon>
        <taxon>Streptomyces</taxon>
    </lineage>
</organism>
<feature type="region of interest" description="Disordered" evidence="1">
    <location>
        <begin position="1"/>
        <end position="44"/>
    </location>
</feature>
<evidence type="ECO:0000256" key="1">
    <source>
        <dbReference type="SAM" id="MobiDB-lite"/>
    </source>
</evidence>
<evidence type="ECO:0000313" key="3">
    <source>
        <dbReference type="Proteomes" id="UP000326178"/>
    </source>
</evidence>
<feature type="compositionally biased region" description="Gly residues" evidence="1">
    <location>
        <begin position="16"/>
        <end position="28"/>
    </location>
</feature>
<sequence length="85" mass="8880">MNTPSRVTGDEVRGAGSAGRGDGTGPAGRDGPDGHADLAGPSFRRLPRAKRLAAFARLRQLVAPVRSMPRTGSQPPFHALVRHGT</sequence>
<dbReference type="KEGG" id="snk:CP967_32440"/>
<dbReference type="AlphaFoldDB" id="A0A5J6FL51"/>
<proteinExistence type="predicted"/>
<reference evidence="2 3" key="1">
    <citation type="submission" date="2017-09" db="EMBL/GenBank/DDBJ databases">
        <authorList>
            <person name="Lee N."/>
            <person name="Cho B.-K."/>
        </authorList>
    </citation>
    <scope>NUCLEOTIDE SEQUENCE [LARGE SCALE GENOMIC DNA]</scope>
    <source>
        <strain evidence="2 3">ATCC 12769</strain>
    </source>
</reference>
<keyword evidence="3" id="KW-1185">Reference proteome</keyword>